<dbReference type="EMBL" id="JALMLT010000002">
    <property type="protein sequence ID" value="MDT8758711.1"/>
    <property type="molecule type" value="Genomic_DNA"/>
</dbReference>
<evidence type="ECO:0000256" key="1">
    <source>
        <dbReference type="SAM" id="Phobius"/>
    </source>
</evidence>
<reference evidence="2" key="1">
    <citation type="submission" date="2022-04" db="EMBL/GenBank/DDBJ databases">
        <title>Tomato heritable bacteria conferring resistance against bacterial wilt.</title>
        <authorList>
            <person name="Yin J."/>
        </authorList>
    </citation>
    <scope>NUCLEOTIDE SEQUENCE</scope>
    <source>
        <strain evidence="2">Cra20</strain>
    </source>
</reference>
<comment type="caution">
    <text evidence="2">The sequence shown here is derived from an EMBL/GenBank/DDBJ whole genome shotgun (WGS) entry which is preliminary data.</text>
</comment>
<keyword evidence="1" id="KW-1133">Transmembrane helix</keyword>
<sequence length="203" mass="20468">MLIRSEYGAVTRPIPARLAPALLTVAATALPGVASGAGGLHWFESPALLAMLGIAFAAAAGLLACHLALLSAARSASLPASTLPGALIAGALPVLSTAALLVPLAITSYAALRLPRFRFAALAGMGGIGAAFAALPLHSPALRVAGSLAMLAAAALQMRRDAQPAENDNDNDRDAPVLTFWSLPEAPLRATQPVRTSSPALGE</sequence>
<feature type="transmembrane region" description="Helical" evidence="1">
    <location>
        <begin position="117"/>
        <end position="137"/>
    </location>
</feature>
<gene>
    <name evidence="2" type="ORF">MZO42_08375</name>
</gene>
<name>A0ABU3N375_9SPHN</name>
<accession>A0ABU3N375</accession>
<evidence type="ECO:0000313" key="2">
    <source>
        <dbReference type="EMBL" id="MDT8758711.1"/>
    </source>
</evidence>
<feature type="transmembrane region" description="Helical" evidence="1">
    <location>
        <begin position="21"/>
        <end position="43"/>
    </location>
</feature>
<keyword evidence="1" id="KW-0812">Transmembrane</keyword>
<protein>
    <submittedName>
        <fullName evidence="2">Uncharacterized protein</fullName>
    </submittedName>
</protein>
<keyword evidence="1" id="KW-0472">Membrane</keyword>
<feature type="transmembrane region" description="Helical" evidence="1">
    <location>
        <begin position="85"/>
        <end position="111"/>
    </location>
</feature>
<feature type="transmembrane region" description="Helical" evidence="1">
    <location>
        <begin position="49"/>
        <end position="73"/>
    </location>
</feature>
<proteinExistence type="predicted"/>
<organism evidence="2">
    <name type="scientific">Sphingomonas psychrotolerans</name>
    <dbReference type="NCBI Taxonomy" id="1327635"/>
    <lineage>
        <taxon>Bacteria</taxon>
        <taxon>Pseudomonadati</taxon>
        <taxon>Pseudomonadota</taxon>
        <taxon>Alphaproteobacteria</taxon>
        <taxon>Sphingomonadales</taxon>
        <taxon>Sphingomonadaceae</taxon>
        <taxon>Sphingomonas</taxon>
    </lineage>
</organism>